<comment type="caution">
    <text evidence="8">The sequence shown here is derived from an EMBL/GenBank/DDBJ whole genome shotgun (WGS) entry which is preliminary data.</text>
</comment>
<gene>
    <name evidence="8" type="ORF">EJD97_011093</name>
</gene>
<dbReference type="FunFam" id="3.80.10.10:FF:000041">
    <property type="entry name" value="LRR receptor-like serine/threonine-protein kinase ERECTA"/>
    <property type="match status" value="1"/>
</dbReference>
<dbReference type="InterPro" id="IPR032675">
    <property type="entry name" value="LRR_dom_sf"/>
</dbReference>
<name>A0A6N2BLE6_SOLCI</name>
<sequence>MKHQMSFLCFMLFLLFDSTFSLSLSEERKALFLLRSTLGLRRNEWPRPRTVNPCTDWKGILCKNGRVTEINISGFRRTNVGQDNPQFSVEALQNITFLERFNASNFKLPGPIPVWFGSRVAPSLQILDLRLCSITGLIPSSLGMLGNLTMVYLSNNAITGPLPMSLGQLSNLAVLDLSHNSLVGSIPASFRYLDNLIMLDMSSNHLTGPIPPSVVTLPHLQYLNLFNNSFSYLSKD</sequence>
<feature type="chain" id="PRO_5026847873" description="Leucine-rich repeat-containing N-terminal plant-type domain-containing protein" evidence="7">
    <location>
        <begin position="22"/>
        <end position="236"/>
    </location>
</feature>
<dbReference type="PANTHER" id="PTHR48007">
    <property type="entry name" value="LEUCINE-RICH REPEAT RECEPTOR-LIKE PROTEIN KINASE PXC1"/>
    <property type="match status" value="1"/>
</dbReference>
<dbReference type="Gene3D" id="3.80.10.10">
    <property type="entry name" value="Ribonuclease Inhibitor"/>
    <property type="match status" value="2"/>
</dbReference>
<organism evidence="8">
    <name type="scientific">Solanum chilense</name>
    <name type="common">Tomato</name>
    <name type="synonym">Lycopersicon chilense</name>
    <dbReference type="NCBI Taxonomy" id="4083"/>
    <lineage>
        <taxon>Eukaryota</taxon>
        <taxon>Viridiplantae</taxon>
        <taxon>Streptophyta</taxon>
        <taxon>Embryophyta</taxon>
        <taxon>Tracheophyta</taxon>
        <taxon>Spermatophyta</taxon>
        <taxon>Magnoliopsida</taxon>
        <taxon>eudicotyledons</taxon>
        <taxon>Gunneridae</taxon>
        <taxon>Pentapetalae</taxon>
        <taxon>asterids</taxon>
        <taxon>lamiids</taxon>
        <taxon>Solanales</taxon>
        <taxon>Solanaceae</taxon>
        <taxon>Solanoideae</taxon>
        <taxon>Solaneae</taxon>
        <taxon>Solanum</taxon>
        <taxon>Solanum subgen. Lycopersicon</taxon>
    </lineage>
</organism>
<dbReference type="GO" id="GO:0016020">
    <property type="term" value="C:membrane"/>
    <property type="evidence" value="ECO:0007669"/>
    <property type="project" value="UniProtKB-SubCell"/>
</dbReference>
<dbReference type="Pfam" id="PF00560">
    <property type="entry name" value="LRR_1"/>
    <property type="match status" value="2"/>
</dbReference>
<dbReference type="Pfam" id="PF13855">
    <property type="entry name" value="LRR_8"/>
    <property type="match status" value="1"/>
</dbReference>
<evidence type="ECO:0000256" key="7">
    <source>
        <dbReference type="SAM" id="SignalP"/>
    </source>
</evidence>
<dbReference type="SUPFAM" id="SSF52058">
    <property type="entry name" value="L domain-like"/>
    <property type="match status" value="1"/>
</dbReference>
<dbReference type="EMBL" id="RXGB01002814">
    <property type="protein sequence ID" value="TMW93841.1"/>
    <property type="molecule type" value="Genomic_DNA"/>
</dbReference>
<protein>
    <recommendedName>
        <fullName evidence="9">Leucine-rich repeat-containing N-terminal plant-type domain-containing protein</fullName>
    </recommendedName>
</protein>
<keyword evidence="6" id="KW-0325">Glycoprotein</keyword>
<dbReference type="PANTHER" id="PTHR48007:SF4">
    <property type="entry name" value="LEUCINE-RICH REPEAT RECEPTOR-LIKE PROTEIN KINASE PXC1"/>
    <property type="match status" value="1"/>
</dbReference>
<evidence type="ECO:0000256" key="5">
    <source>
        <dbReference type="ARBA" id="ARBA00023136"/>
    </source>
</evidence>
<evidence type="ECO:0000256" key="2">
    <source>
        <dbReference type="ARBA" id="ARBA00022614"/>
    </source>
</evidence>
<proteinExistence type="predicted"/>
<keyword evidence="2" id="KW-0433">Leucine-rich repeat</keyword>
<evidence type="ECO:0008006" key="9">
    <source>
        <dbReference type="Google" id="ProtNLM"/>
    </source>
</evidence>
<evidence type="ECO:0000256" key="3">
    <source>
        <dbReference type="ARBA" id="ARBA00022729"/>
    </source>
</evidence>
<evidence type="ECO:0000256" key="4">
    <source>
        <dbReference type="ARBA" id="ARBA00022737"/>
    </source>
</evidence>
<dbReference type="InterPro" id="IPR046959">
    <property type="entry name" value="PRK1-6/SRF4-like"/>
</dbReference>
<keyword evidence="5" id="KW-0472">Membrane</keyword>
<dbReference type="InterPro" id="IPR001611">
    <property type="entry name" value="Leu-rich_rpt"/>
</dbReference>
<keyword evidence="3 7" id="KW-0732">Signal</keyword>
<evidence type="ECO:0000256" key="6">
    <source>
        <dbReference type="ARBA" id="ARBA00023180"/>
    </source>
</evidence>
<reference evidence="8" key="1">
    <citation type="submission" date="2019-05" db="EMBL/GenBank/DDBJ databases">
        <title>The de novo reference genome and transcriptome assemblies of the wild tomato species Solanum chilense.</title>
        <authorList>
            <person name="Stam R."/>
            <person name="Nosenko T."/>
            <person name="Hoerger A.C."/>
            <person name="Stephan W."/>
            <person name="Seidel M.A."/>
            <person name="Kuhn J.M.M."/>
            <person name="Haberer G."/>
            <person name="Tellier A."/>
        </authorList>
    </citation>
    <scope>NUCLEOTIDE SEQUENCE</scope>
    <source>
        <tissue evidence="8">Mature leaves</tissue>
    </source>
</reference>
<keyword evidence="4" id="KW-0677">Repeat</keyword>
<evidence type="ECO:0000313" key="8">
    <source>
        <dbReference type="EMBL" id="TMW93841.1"/>
    </source>
</evidence>
<dbReference type="AlphaFoldDB" id="A0A6N2BLE6"/>
<feature type="signal peptide" evidence="7">
    <location>
        <begin position="1"/>
        <end position="21"/>
    </location>
</feature>
<evidence type="ECO:0000256" key="1">
    <source>
        <dbReference type="ARBA" id="ARBA00004370"/>
    </source>
</evidence>
<accession>A0A6N2BLE6</accession>
<comment type="subcellular location">
    <subcellularLocation>
        <location evidence="1">Membrane</location>
    </subcellularLocation>
</comment>
<dbReference type="PRINTS" id="PR00019">
    <property type="entry name" value="LEURICHRPT"/>
</dbReference>